<feature type="transmembrane region" description="Helical" evidence="5">
    <location>
        <begin position="390"/>
        <end position="422"/>
    </location>
</feature>
<dbReference type="EMBL" id="QBMN01000032">
    <property type="protein sequence ID" value="PZO43087.1"/>
    <property type="molecule type" value="Genomic_DNA"/>
</dbReference>
<feature type="transmembrane region" description="Helical" evidence="5">
    <location>
        <begin position="99"/>
        <end position="120"/>
    </location>
</feature>
<dbReference type="InterPro" id="IPR004842">
    <property type="entry name" value="SLC12A_fam"/>
</dbReference>
<feature type="transmembrane region" description="Helical" evidence="5">
    <location>
        <begin position="193"/>
        <end position="215"/>
    </location>
</feature>
<evidence type="ECO:0000259" key="7">
    <source>
        <dbReference type="Pfam" id="PF03522"/>
    </source>
</evidence>
<feature type="transmembrane region" description="Helical" evidence="5">
    <location>
        <begin position="227"/>
        <end position="250"/>
    </location>
</feature>
<dbReference type="GO" id="GO:0015377">
    <property type="term" value="F:chloride:monoatomic cation symporter activity"/>
    <property type="evidence" value="ECO:0007669"/>
    <property type="project" value="InterPro"/>
</dbReference>
<gene>
    <name evidence="8" type="ORF">DCF17_06470</name>
</gene>
<evidence type="ECO:0000256" key="2">
    <source>
        <dbReference type="ARBA" id="ARBA00022692"/>
    </source>
</evidence>
<evidence type="ECO:0000256" key="1">
    <source>
        <dbReference type="ARBA" id="ARBA00004141"/>
    </source>
</evidence>
<dbReference type="AlphaFoldDB" id="A0A2W4WIS9"/>
<dbReference type="InterPro" id="IPR004841">
    <property type="entry name" value="AA-permease/SLC12A_dom"/>
</dbReference>
<feature type="transmembrane region" description="Helical" evidence="5">
    <location>
        <begin position="53"/>
        <end position="78"/>
    </location>
</feature>
<keyword evidence="2 5" id="KW-0812">Transmembrane</keyword>
<evidence type="ECO:0000259" key="6">
    <source>
        <dbReference type="Pfam" id="PF00324"/>
    </source>
</evidence>
<dbReference type="InterPro" id="IPR018491">
    <property type="entry name" value="SLC12_C"/>
</dbReference>
<evidence type="ECO:0000256" key="5">
    <source>
        <dbReference type="SAM" id="Phobius"/>
    </source>
</evidence>
<feature type="transmembrane region" description="Helical" evidence="5">
    <location>
        <begin position="330"/>
        <end position="363"/>
    </location>
</feature>
<sequence length="741" mass="79898">MSKSPDSSVIVSQGTESQGLGTFGGVFTPSMLTILGVIMYLRFGWVVGHVGLWQTLLIVTISTAITLLTGLSISAIATDQVVRAGGAYYMISRSLGIETGGAVGIPLYLAQAFSVALYTIGFAESLVQVFPALSQTLVALITTILVAILALKSADIAIKAQYFIMAAILLSLGSLLLGQGVEPTVLSATEAPGSVGFWAVLAVFFPAVTGIMAGVNMSGDLKEPQRAIPRGTLAATAVGYVIYMLIPFLLVRWADPATLIAEPLVMRRMALWGDAILLGVWGATLSSAIGSILGAPRVLQALARDGILPSRLRWLGRGHGPMDEPRMGTWFTLGIALAAVGIGDLNLIAPILTMFFLTTYLVLNVSAGLETFLQSPSFRPTFKVHWSLSLLGAVGCLVVMFLINAVATVMAAVIVLGIFLWLQRREMEGAWGDLRNGLWMTLVRTGLFQMQTTPDAKNWRPHLLVFSGAPTKRPHLADLAVDLTHNRGLITLSSVLPPGARSGSQQDALESTIKDYLERQGIAAFVRLVTAPDPFSGMEKLVDAYGIGPLVPNTVLLGDTEAENSRDRFCQMIATCHQARRNVLIFRSQPEHYPAFEGRLLTNRRIDVWWGGLQANGGLMLILAYLLRTSDRWRNADIYLNLVVPNDQAKAAAEQNLEGIVKSLRIGAIPRVIVAGDRSFDDILKPSSQTADLVFLGLATPGENFTDYYLDLQKRTASLPPTILVLASEELEFAEVLQKDG</sequence>
<comment type="subcellular location">
    <subcellularLocation>
        <location evidence="1">Membrane</location>
        <topology evidence="1">Multi-pass membrane protein</topology>
    </subcellularLocation>
</comment>
<dbReference type="Proteomes" id="UP000249081">
    <property type="component" value="Unassembled WGS sequence"/>
</dbReference>
<dbReference type="Gene3D" id="1.20.1740.10">
    <property type="entry name" value="Amino acid/polyamine transporter I"/>
    <property type="match status" value="1"/>
</dbReference>
<feature type="transmembrane region" description="Helical" evidence="5">
    <location>
        <begin position="20"/>
        <end position="41"/>
    </location>
</feature>
<reference evidence="9" key="1">
    <citation type="submission" date="2018-04" db="EMBL/GenBank/DDBJ databases">
        <authorList>
            <person name="Cornet L."/>
        </authorList>
    </citation>
    <scope>NUCLEOTIDE SEQUENCE [LARGE SCALE GENOMIC DNA]</scope>
</reference>
<evidence type="ECO:0000256" key="4">
    <source>
        <dbReference type="ARBA" id="ARBA00023136"/>
    </source>
</evidence>
<dbReference type="Pfam" id="PF00324">
    <property type="entry name" value="AA_permease"/>
    <property type="match status" value="1"/>
</dbReference>
<feature type="transmembrane region" description="Helical" evidence="5">
    <location>
        <begin position="132"/>
        <end position="151"/>
    </location>
</feature>
<evidence type="ECO:0000313" key="8">
    <source>
        <dbReference type="EMBL" id="PZO43087.1"/>
    </source>
</evidence>
<feature type="transmembrane region" description="Helical" evidence="5">
    <location>
        <begin position="270"/>
        <end position="295"/>
    </location>
</feature>
<evidence type="ECO:0000313" key="9">
    <source>
        <dbReference type="Proteomes" id="UP000249081"/>
    </source>
</evidence>
<keyword evidence="3 5" id="KW-1133">Transmembrane helix</keyword>
<proteinExistence type="predicted"/>
<dbReference type="GO" id="GO:0016020">
    <property type="term" value="C:membrane"/>
    <property type="evidence" value="ECO:0007669"/>
    <property type="project" value="UniProtKB-SubCell"/>
</dbReference>
<dbReference type="Pfam" id="PF03522">
    <property type="entry name" value="SLC12"/>
    <property type="match status" value="1"/>
</dbReference>
<accession>A0A2W4WIS9</accession>
<reference evidence="8 9" key="2">
    <citation type="submission" date="2018-06" db="EMBL/GenBank/DDBJ databases">
        <title>Metagenomic assembly of (sub)arctic Cyanobacteria and their associated microbiome from non-axenic cultures.</title>
        <authorList>
            <person name="Baurain D."/>
        </authorList>
    </citation>
    <scope>NUCLEOTIDE SEQUENCE [LARGE SCALE GENOMIC DNA]</scope>
    <source>
        <strain evidence="8">ULC041bin1</strain>
    </source>
</reference>
<organism evidence="8 9">
    <name type="scientific">Shackletoniella antarctica</name>
    <dbReference type="NCBI Taxonomy" id="268115"/>
    <lineage>
        <taxon>Bacteria</taxon>
        <taxon>Bacillati</taxon>
        <taxon>Cyanobacteriota</taxon>
        <taxon>Cyanophyceae</taxon>
        <taxon>Oculatellales</taxon>
        <taxon>Oculatellaceae</taxon>
        <taxon>Shackletoniella</taxon>
    </lineage>
</organism>
<evidence type="ECO:0000256" key="3">
    <source>
        <dbReference type="ARBA" id="ARBA00022989"/>
    </source>
</evidence>
<name>A0A2W4WIS9_9CYAN</name>
<feature type="domain" description="SLC12A transporter C-terminal" evidence="7">
    <location>
        <begin position="473"/>
        <end position="588"/>
    </location>
</feature>
<feature type="transmembrane region" description="Helical" evidence="5">
    <location>
        <begin position="163"/>
        <end position="181"/>
    </location>
</feature>
<feature type="transmembrane region" description="Helical" evidence="5">
    <location>
        <begin position="608"/>
        <end position="627"/>
    </location>
</feature>
<keyword evidence="4 5" id="KW-0472">Membrane</keyword>
<protein>
    <submittedName>
        <fullName evidence="8">Na-K-Cl cotransporter</fullName>
    </submittedName>
</protein>
<feature type="domain" description="Amino acid permease/ SLC12A" evidence="6">
    <location>
        <begin position="26"/>
        <end position="435"/>
    </location>
</feature>
<comment type="caution">
    <text evidence="8">The sequence shown here is derived from an EMBL/GenBank/DDBJ whole genome shotgun (WGS) entry which is preliminary data.</text>
</comment>
<dbReference type="PANTHER" id="PTHR11827">
    <property type="entry name" value="SOLUTE CARRIER FAMILY 12, CATION COTRANSPORTERS"/>
    <property type="match status" value="1"/>
</dbReference>
<dbReference type="PANTHER" id="PTHR11827:SF72">
    <property type="entry name" value="GH08340P"/>
    <property type="match status" value="1"/>
</dbReference>